<dbReference type="RefSeq" id="WP_118648850.1">
    <property type="nucleotide sequence ID" value="NZ_CP060635.1"/>
</dbReference>
<dbReference type="GO" id="GO:0046914">
    <property type="term" value="F:transition metal ion binding"/>
    <property type="evidence" value="ECO:0007669"/>
    <property type="project" value="InterPro"/>
</dbReference>
<gene>
    <name evidence="3" type="ORF">H9Q79_00620</name>
</gene>
<dbReference type="Proteomes" id="UP000515860">
    <property type="component" value="Chromosome"/>
</dbReference>
<evidence type="ECO:0000259" key="2">
    <source>
        <dbReference type="Pfam" id="PF04023"/>
    </source>
</evidence>
<evidence type="ECO:0000256" key="1">
    <source>
        <dbReference type="ARBA" id="ARBA00023004"/>
    </source>
</evidence>
<accession>A0A7G9GDH4</accession>
<organism evidence="3 4">
    <name type="scientific">Wansuia hejianensis</name>
    <dbReference type="NCBI Taxonomy" id="2763667"/>
    <lineage>
        <taxon>Bacteria</taxon>
        <taxon>Bacillati</taxon>
        <taxon>Bacillota</taxon>
        <taxon>Clostridia</taxon>
        <taxon>Lachnospirales</taxon>
        <taxon>Lachnospiraceae</taxon>
        <taxon>Wansuia</taxon>
    </lineage>
</organism>
<dbReference type="SUPFAM" id="SSF50037">
    <property type="entry name" value="C-terminal domain of transcriptional repressors"/>
    <property type="match status" value="1"/>
</dbReference>
<keyword evidence="1" id="KW-0408">Iron</keyword>
<dbReference type="KEGG" id="whj:H9Q79_00620"/>
<keyword evidence="4" id="KW-1185">Reference proteome</keyword>
<dbReference type="Gene3D" id="2.30.30.90">
    <property type="match status" value="1"/>
</dbReference>
<protein>
    <submittedName>
        <fullName evidence="3">Ferrous iron transport protein A</fullName>
    </submittedName>
</protein>
<reference evidence="3 4" key="1">
    <citation type="submission" date="2020-08" db="EMBL/GenBank/DDBJ databases">
        <authorList>
            <person name="Liu C."/>
            <person name="Sun Q."/>
        </authorList>
    </citation>
    <scope>NUCLEOTIDE SEQUENCE [LARGE SCALE GENOMIC DNA]</scope>
    <source>
        <strain evidence="3 4">NSJ-29</strain>
    </source>
</reference>
<sequence length="70" mass="7970">MQNLSNAEAGNVYTVKWMFGRPEIIELMHKYKIVQGSQIEVIQQKPDGLIIGVQEARIAMSREVADRIKV</sequence>
<feature type="domain" description="Ferrous iron transporter FeoA-like" evidence="2">
    <location>
        <begin position="3"/>
        <end position="70"/>
    </location>
</feature>
<dbReference type="AlphaFoldDB" id="A0A7G9GDH4"/>
<proteinExistence type="predicted"/>
<evidence type="ECO:0000313" key="4">
    <source>
        <dbReference type="Proteomes" id="UP000515860"/>
    </source>
</evidence>
<dbReference type="InterPro" id="IPR007167">
    <property type="entry name" value="Fe-transptr_FeoA-like"/>
</dbReference>
<dbReference type="EMBL" id="CP060635">
    <property type="protein sequence ID" value="QNM08856.1"/>
    <property type="molecule type" value="Genomic_DNA"/>
</dbReference>
<name>A0A7G9GDH4_9FIRM</name>
<evidence type="ECO:0000313" key="3">
    <source>
        <dbReference type="EMBL" id="QNM08856.1"/>
    </source>
</evidence>
<dbReference type="Pfam" id="PF04023">
    <property type="entry name" value="FeoA"/>
    <property type="match status" value="1"/>
</dbReference>
<dbReference type="InterPro" id="IPR038157">
    <property type="entry name" value="FeoA_core_dom"/>
</dbReference>
<dbReference type="InterPro" id="IPR008988">
    <property type="entry name" value="Transcriptional_repressor_C"/>
</dbReference>